<reference evidence="8" key="1">
    <citation type="submission" date="2025-08" db="UniProtKB">
        <authorList>
            <consortium name="Ensembl"/>
        </authorList>
    </citation>
    <scope>IDENTIFICATION</scope>
</reference>
<keyword evidence="4" id="KW-1015">Disulfide bond</keyword>
<reference evidence="8" key="2">
    <citation type="submission" date="2025-09" db="UniProtKB">
        <authorList>
            <consortium name="Ensembl"/>
        </authorList>
    </citation>
    <scope>IDENTIFICATION</scope>
</reference>
<dbReference type="Proteomes" id="UP000265000">
    <property type="component" value="Unplaced"/>
</dbReference>
<dbReference type="SUPFAM" id="SSF57535">
    <property type="entry name" value="Complement control module/SCR domain"/>
    <property type="match status" value="3"/>
</dbReference>
<dbReference type="PANTHER" id="PTHR45785">
    <property type="entry name" value="COMPLEMENT FACTOR H-RELATED"/>
    <property type="match status" value="1"/>
</dbReference>
<comment type="subcellular location">
    <subcellularLocation>
        <location evidence="1">Virion</location>
    </subcellularLocation>
</comment>
<evidence type="ECO:0000313" key="8">
    <source>
        <dbReference type="Ensembl" id="ENSFHEP00000030728.1"/>
    </source>
</evidence>
<proteinExistence type="predicted"/>
<dbReference type="InterPro" id="IPR051503">
    <property type="entry name" value="ComplSys_Reg/VirEntry_Med"/>
</dbReference>
<keyword evidence="2 5" id="KW-0768">Sushi</keyword>
<accession>A0A3Q2QS57</accession>
<dbReference type="InterPro" id="IPR000436">
    <property type="entry name" value="Sushi_SCR_CCP_dom"/>
</dbReference>
<feature type="domain" description="Sushi" evidence="7">
    <location>
        <begin position="25"/>
        <end position="84"/>
    </location>
</feature>
<feature type="domain" description="Sushi" evidence="7">
    <location>
        <begin position="210"/>
        <end position="263"/>
    </location>
</feature>
<dbReference type="InterPro" id="IPR035976">
    <property type="entry name" value="Sushi/SCR/CCP_sf"/>
</dbReference>
<dbReference type="GeneTree" id="ENSGT00940000154967"/>
<name>A0A3Q2QS57_FUNHE</name>
<evidence type="ECO:0000256" key="2">
    <source>
        <dbReference type="ARBA" id="ARBA00022659"/>
    </source>
</evidence>
<dbReference type="PANTHER" id="PTHR45785:SF2">
    <property type="entry name" value="COMPLEMENT FACTOR H-RELATED"/>
    <property type="match status" value="1"/>
</dbReference>
<evidence type="ECO:0000256" key="3">
    <source>
        <dbReference type="ARBA" id="ARBA00022729"/>
    </source>
</evidence>
<dbReference type="PROSITE" id="PS50923">
    <property type="entry name" value="SUSHI"/>
    <property type="match status" value="3"/>
</dbReference>
<evidence type="ECO:0000256" key="6">
    <source>
        <dbReference type="SAM" id="SignalP"/>
    </source>
</evidence>
<feature type="signal peptide" evidence="6">
    <location>
        <begin position="1"/>
        <end position="20"/>
    </location>
</feature>
<evidence type="ECO:0000259" key="7">
    <source>
        <dbReference type="PROSITE" id="PS50923"/>
    </source>
</evidence>
<feature type="domain" description="Sushi" evidence="7">
    <location>
        <begin position="104"/>
        <end position="166"/>
    </location>
</feature>
<protein>
    <recommendedName>
        <fullName evidence="7">Sushi domain-containing protein</fullName>
    </recommendedName>
</protein>
<comment type="caution">
    <text evidence="5">Lacks conserved residue(s) required for the propagation of feature annotation.</text>
</comment>
<evidence type="ECO:0000256" key="5">
    <source>
        <dbReference type="PROSITE-ProRule" id="PRU00302"/>
    </source>
</evidence>
<dbReference type="Gene3D" id="2.10.70.10">
    <property type="entry name" value="Complement Module, domain 1"/>
    <property type="match status" value="3"/>
</dbReference>
<evidence type="ECO:0000313" key="9">
    <source>
        <dbReference type="Proteomes" id="UP000265000"/>
    </source>
</evidence>
<evidence type="ECO:0000256" key="1">
    <source>
        <dbReference type="ARBA" id="ARBA00004328"/>
    </source>
</evidence>
<dbReference type="SMART" id="SM00032">
    <property type="entry name" value="CCP"/>
    <property type="match status" value="3"/>
</dbReference>
<keyword evidence="3 6" id="KW-0732">Signal</keyword>
<dbReference type="STRING" id="8078.ENSFHEP00000030728"/>
<organism evidence="8 9">
    <name type="scientific">Fundulus heteroclitus</name>
    <name type="common">Killifish</name>
    <name type="synonym">Mummichog</name>
    <dbReference type="NCBI Taxonomy" id="8078"/>
    <lineage>
        <taxon>Eukaryota</taxon>
        <taxon>Metazoa</taxon>
        <taxon>Chordata</taxon>
        <taxon>Craniata</taxon>
        <taxon>Vertebrata</taxon>
        <taxon>Euteleostomi</taxon>
        <taxon>Actinopterygii</taxon>
        <taxon>Neopterygii</taxon>
        <taxon>Teleostei</taxon>
        <taxon>Neoteleostei</taxon>
        <taxon>Acanthomorphata</taxon>
        <taxon>Ovalentaria</taxon>
        <taxon>Atherinomorphae</taxon>
        <taxon>Cyprinodontiformes</taxon>
        <taxon>Fundulidae</taxon>
        <taxon>Fundulus</taxon>
    </lineage>
</organism>
<keyword evidence="9" id="KW-1185">Reference proteome</keyword>
<dbReference type="Ensembl" id="ENSFHET00000022499.1">
    <property type="protein sequence ID" value="ENSFHEP00000030728.1"/>
    <property type="gene ID" value="ENSFHEG00000016224.1"/>
</dbReference>
<dbReference type="Pfam" id="PF00084">
    <property type="entry name" value="Sushi"/>
    <property type="match status" value="3"/>
</dbReference>
<dbReference type="AlphaFoldDB" id="A0A3Q2QS57"/>
<sequence>MCVRYLGFVLLAWLPVVLYGQTVELPCSPPELNDGYFVPQEKTYRHGNTLTYSCETGFKPVVEGWWATSTCQNGKWSHTPQCIGDTCMPHSSRLTLFVNLKYLHTCSEPPKIPSAIIINQDYQEVFALDSEVEYQCKHGFTTEEGATKKSVFCRAGLWTDSPTCSKWTVFREIQTTSPEELQGSTSQMRPSVGWKTSCCALHNPSCMKIDNCGEFPDVLNGVMVRQSERSLTYECQMFYKLVGSGTVVCHSGGSWSAVPTCKEDYCVLRAGVHPKFTVTADVYFKNGEAKELKCTGRFLATHYSVVRCIDGNLIASECKYQFKHHMFIY</sequence>
<feature type="chain" id="PRO_5018680236" description="Sushi domain-containing protein" evidence="6">
    <location>
        <begin position="21"/>
        <end position="329"/>
    </location>
</feature>
<dbReference type="CDD" id="cd00033">
    <property type="entry name" value="CCP"/>
    <property type="match status" value="3"/>
</dbReference>
<evidence type="ECO:0000256" key="4">
    <source>
        <dbReference type="ARBA" id="ARBA00023157"/>
    </source>
</evidence>